<evidence type="ECO:0000313" key="2">
    <source>
        <dbReference type="Proteomes" id="UP000229647"/>
    </source>
</evidence>
<evidence type="ECO:0008006" key="3">
    <source>
        <dbReference type="Google" id="ProtNLM"/>
    </source>
</evidence>
<dbReference type="EMBL" id="PFWL01000125">
    <property type="protein sequence ID" value="PJA55557.1"/>
    <property type="molecule type" value="Genomic_DNA"/>
</dbReference>
<evidence type="ECO:0000313" key="1">
    <source>
        <dbReference type="EMBL" id="PJA55557.1"/>
    </source>
</evidence>
<dbReference type="Pfam" id="PF02643">
    <property type="entry name" value="DUF192"/>
    <property type="match status" value="1"/>
</dbReference>
<dbReference type="Gene3D" id="2.60.120.1140">
    <property type="entry name" value="Protein of unknown function DUF192"/>
    <property type="match status" value="1"/>
</dbReference>
<dbReference type="InterPro" id="IPR003795">
    <property type="entry name" value="DUF192"/>
</dbReference>
<dbReference type="PANTHER" id="PTHR37953:SF1">
    <property type="entry name" value="UPF0127 PROTEIN MJ1496"/>
    <property type="match status" value="1"/>
</dbReference>
<sequence length="130" mass="15691">MKRIIFIMLFFTVVTCYFVFKNNNCQNNQAKKYSINNKNYCLLIADSQDEWEKGLMFYKKPLDFDGMIFIFPDKRVRSFWNKNTYLDLDLYWMDEDKVVNKSYLPLIIMTKNPLTVSSPREVDRVVEIIR</sequence>
<name>A0A2M7XXU6_9BACT</name>
<reference evidence="2" key="1">
    <citation type="submission" date="2017-09" db="EMBL/GenBank/DDBJ databases">
        <title>Depth-based differentiation of microbial function through sediment-hosted aquifers and enrichment of novel symbionts in the deep terrestrial subsurface.</title>
        <authorList>
            <person name="Probst A.J."/>
            <person name="Ladd B."/>
            <person name="Jarett J.K."/>
            <person name="Geller-Mcgrath D.E."/>
            <person name="Sieber C.M.K."/>
            <person name="Emerson J.B."/>
            <person name="Anantharaman K."/>
            <person name="Thomas B.C."/>
            <person name="Malmstrom R."/>
            <person name="Stieglmeier M."/>
            <person name="Klingl A."/>
            <person name="Woyke T."/>
            <person name="Ryan C.M."/>
            <person name="Banfield J.F."/>
        </authorList>
    </citation>
    <scope>NUCLEOTIDE SEQUENCE [LARGE SCALE GENOMIC DNA]</scope>
</reference>
<dbReference type="InterPro" id="IPR038695">
    <property type="entry name" value="Saro_0823-like_sf"/>
</dbReference>
<comment type="caution">
    <text evidence="1">The sequence shown here is derived from an EMBL/GenBank/DDBJ whole genome shotgun (WGS) entry which is preliminary data.</text>
</comment>
<proteinExistence type="predicted"/>
<dbReference type="PANTHER" id="PTHR37953">
    <property type="entry name" value="UPF0127 PROTEIN MJ1496"/>
    <property type="match status" value="1"/>
</dbReference>
<protein>
    <recommendedName>
        <fullName evidence="3">DUF192 domain-containing protein</fullName>
    </recommendedName>
</protein>
<organism evidence="1 2">
    <name type="scientific">Candidatus Roizmanbacteria bacterium CG_4_9_14_3_um_filter_33_18</name>
    <dbReference type="NCBI Taxonomy" id="1974841"/>
    <lineage>
        <taxon>Bacteria</taxon>
        <taxon>Candidatus Roizmaniibacteriota</taxon>
    </lineage>
</organism>
<gene>
    <name evidence="1" type="ORF">CO165_02925</name>
</gene>
<accession>A0A2M7XXU6</accession>
<dbReference type="Proteomes" id="UP000229647">
    <property type="component" value="Unassembled WGS sequence"/>
</dbReference>
<dbReference type="AlphaFoldDB" id="A0A2M7XXU6"/>